<keyword evidence="2" id="KW-0547">Nucleotide-binding</keyword>
<dbReference type="EMBL" id="JAHXRF010000012">
    <property type="protein sequence ID" value="MBW4866125.1"/>
    <property type="molecule type" value="Genomic_DNA"/>
</dbReference>
<dbReference type="InterPro" id="IPR018306">
    <property type="entry name" value="Phage_T5_Orf172_DNA-bd"/>
</dbReference>
<dbReference type="RefSeq" id="WP_219427885.1">
    <property type="nucleotide sequence ID" value="NZ_JAHXRD010000012.1"/>
</dbReference>
<accession>A0AAW4NN02</accession>
<dbReference type="GO" id="GO:0005524">
    <property type="term" value="F:ATP binding"/>
    <property type="evidence" value="ECO:0007669"/>
    <property type="project" value="InterPro"/>
</dbReference>
<proteinExistence type="predicted"/>
<dbReference type="GO" id="GO:0004386">
    <property type="term" value="F:helicase activity"/>
    <property type="evidence" value="ECO:0007669"/>
    <property type="project" value="UniProtKB-KW"/>
</dbReference>
<dbReference type="Pfam" id="PF10544">
    <property type="entry name" value="T5orf172"/>
    <property type="match status" value="1"/>
</dbReference>
<dbReference type="Pfam" id="PF04851">
    <property type="entry name" value="ResIII"/>
    <property type="match status" value="1"/>
</dbReference>
<dbReference type="GO" id="GO:0016787">
    <property type="term" value="F:hydrolase activity"/>
    <property type="evidence" value="ECO:0007669"/>
    <property type="project" value="InterPro"/>
</dbReference>
<dbReference type="Proteomes" id="UP001196873">
    <property type="component" value="Unassembled WGS sequence"/>
</dbReference>
<feature type="domain" description="Bacteriophage T5 Orf172 DNA-binding" evidence="1">
    <location>
        <begin position="25"/>
        <end position="110"/>
    </location>
</feature>
<evidence type="ECO:0000259" key="1">
    <source>
        <dbReference type="SMART" id="SM00974"/>
    </source>
</evidence>
<protein>
    <submittedName>
        <fullName evidence="2">DEAD/DEAH box helicase family protein</fullName>
    </submittedName>
</protein>
<evidence type="ECO:0000313" key="3">
    <source>
        <dbReference type="Proteomes" id="UP001196873"/>
    </source>
</evidence>
<reference evidence="2" key="1">
    <citation type="submission" date="2021-07" db="EMBL/GenBank/DDBJ databases">
        <title>Genomic diversity and antimicrobial resistance of Prevotella spp. isolated from chronic lung disease airways.</title>
        <authorList>
            <person name="Webb K.A."/>
            <person name="Olagoke O.S."/>
            <person name="Baird T."/>
            <person name="Neill J."/>
            <person name="Pham A."/>
            <person name="Wells T.J."/>
            <person name="Ramsay K.A."/>
            <person name="Bell S.C."/>
            <person name="Sarovich D.S."/>
            <person name="Price E.P."/>
        </authorList>
    </citation>
    <scope>NUCLEOTIDE SEQUENCE</scope>
    <source>
        <strain evidence="2">SCHI0047.S.3</strain>
    </source>
</reference>
<keyword evidence="2" id="KW-0067">ATP-binding</keyword>
<dbReference type="AlphaFoldDB" id="A0AAW4NN02"/>
<keyword evidence="2" id="KW-0378">Hydrolase</keyword>
<dbReference type="GO" id="GO:0003677">
    <property type="term" value="F:DNA binding"/>
    <property type="evidence" value="ECO:0007669"/>
    <property type="project" value="InterPro"/>
</dbReference>
<dbReference type="InterPro" id="IPR006935">
    <property type="entry name" value="Helicase/UvrB_N"/>
</dbReference>
<keyword evidence="2" id="KW-0347">Helicase</keyword>
<name>A0AAW4NN02_9BACT</name>
<gene>
    <name evidence="2" type="ORF">KZY68_08920</name>
</gene>
<organism evidence="2 3">
    <name type="scientific">Segatella salivae</name>
    <dbReference type="NCBI Taxonomy" id="228604"/>
    <lineage>
        <taxon>Bacteria</taxon>
        <taxon>Pseudomonadati</taxon>
        <taxon>Bacteroidota</taxon>
        <taxon>Bacteroidia</taxon>
        <taxon>Bacteroidales</taxon>
        <taxon>Prevotellaceae</taxon>
        <taxon>Segatella</taxon>
    </lineage>
</organism>
<sequence length="1117" mass="127944">MKTPQIKTTRVALPQIYAYTTPRVPDHDGMVKIGYTEQTKVEDRIKQQCHTADIAWMLQWNGNAVFEGSNETFTDKAFHAYLNKLGYAQQTGTEWFHISPTESKLHFYEFRENHGVVKGKPTQSYRLRDSQADAVERTANYFNAHPGAEYLWNAKPRFGKTLAVYDLCLRMKFKSVLVVTNRPAIADAWYSDYLRFVGQDKYLFVSSVRALVDHETTPCLTRDQYLARIKQPNSVKNCIEFVSLQDLKGSRYFGGNFDKLHEVAKLQWDLLVIDEAHEGVDTFKTDQAFSNIKRLVTLHLSGTPFKALANEKFPDEAIFNWTYADECKAKDEWDEERGLNPYEEMPKLNMFTYRMGDIVMAKVREGVEIDGDTEAYAFDLNEFFRVDRGKFVHDEAIDKWLDALSRQPRYPFSTPELRHELRHTFWLLNRVDAAKKLAEKLRDIQRHPEFADFEIVVAAGDGKTDNDEVIEDEGALRRVRKAIADHPQGTITLSVGQLTTGVSVREWTGVLILSNMKSPAQYMQAAFRAQTPYLYKGSDGQFHRKENAYIFDFDPARTLTNYEEMANGLSADTASGGGDADTRKQHVRELLNFFPVIGEDEDGEMMELDAEQVMLIPRKIRSQEVVRSGFMSNFLFANISSIYGCSAGIINIINQFDAVSAPKNGMVDAESVEELSGVVDEDGNTRPNQTMVKEVQAALFGPKIYGDKEAELGDLIAHSIEKYSEKKEKQGKSAEEQLIDHVSSQLTSSLLSYANEHSETTTDLLTKRNQNVASVRIKKEVNEQFGAHCYQASIEKKQIDLQCQHDCQGKTTQQQRELHQKAEEKKRVIDEKLSETLSEKAKNLLEKGTEILADTIEQQRIDKKKGETNEQVRDHLRGFSRTIPSFLMGYGDDDTTLQNFDSRVPDEVFLEVTSVTKEQFHLLRDGGDFVNEETGELEHSAGHFFDEVVFNDSVKEFMKLRRRLANYFEATSDEDIFNYIPPQKTNQIFTPKKVVRKMVDLLEEENPGCFDDPDKTFADLYMKSGQYITEIVKRLYNSEGMRRAFPDDEERLRHIFKHQVYGLAPTECIYRIALRYILGFDDTIHIAENEHHLRFADSLPAAKAGKMETFLDSVFKS</sequence>
<comment type="caution">
    <text evidence="2">The sequence shown here is derived from an EMBL/GenBank/DDBJ whole genome shotgun (WGS) entry which is preliminary data.</text>
</comment>
<evidence type="ECO:0000313" key="2">
    <source>
        <dbReference type="EMBL" id="MBW4866125.1"/>
    </source>
</evidence>
<dbReference type="SMART" id="SM00974">
    <property type="entry name" value="T5orf172"/>
    <property type="match status" value="1"/>
</dbReference>